<dbReference type="Gene3D" id="3.20.20.70">
    <property type="entry name" value="Aldolase class I"/>
    <property type="match status" value="1"/>
</dbReference>
<evidence type="ECO:0000256" key="2">
    <source>
        <dbReference type="ARBA" id="ARBA00022630"/>
    </source>
</evidence>
<dbReference type="CDD" id="cd02803">
    <property type="entry name" value="OYE_like_FMN_family"/>
    <property type="match status" value="1"/>
</dbReference>
<dbReference type="GO" id="GO:0010181">
    <property type="term" value="F:FMN binding"/>
    <property type="evidence" value="ECO:0007669"/>
    <property type="project" value="InterPro"/>
</dbReference>
<dbReference type="RefSeq" id="WP_011264588.1">
    <property type="nucleotide sequence ID" value="NC_006908.1"/>
</dbReference>
<protein>
    <submittedName>
        <fullName evidence="7">NADH:flavin oxidoreductases</fullName>
        <ecNumber evidence="7">1.-.-.-</ecNumber>
    </submittedName>
</protein>
<proteinExistence type="predicted"/>
<dbReference type="Proteomes" id="UP000009072">
    <property type="component" value="Chromosome"/>
</dbReference>
<dbReference type="InterPro" id="IPR044152">
    <property type="entry name" value="YqjM-like"/>
</dbReference>
<dbReference type="PANTHER" id="PTHR43303:SF4">
    <property type="entry name" value="NADPH DEHYDROGENASE C23G7.10C-RELATED"/>
    <property type="match status" value="1"/>
</dbReference>
<keyword evidence="2" id="KW-0285">Flavoprotein</keyword>
<dbReference type="OrthoDB" id="9772736at2"/>
<accession>Q6KIM2</accession>
<dbReference type="HOGENOM" id="CLU_012153_2_1_14"/>
<evidence type="ECO:0000256" key="3">
    <source>
        <dbReference type="ARBA" id="ARBA00022643"/>
    </source>
</evidence>
<dbReference type="InterPro" id="IPR001155">
    <property type="entry name" value="OxRdtase_FMN_N"/>
</dbReference>
<keyword evidence="3" id="KW-0288">FMN</keyword>
<evidence type="ECO:0000259" key="6">
    <source>
        <dbReference type="Pfam" id="PF00724"/>
    </source>
</evidence>
<gene>
    <name evidence="7" type="primary">nemA</name>
    <name evidence="7" type="ordered locus">MMOB0680</name>
</gene>
<organism evidence="7 8">
    <name type="scientific">Mycoplasma mobile (strain ATCC 43663 / 163K / NCTC 11711)</name>
    <name type="common">Mesomycoplasma mobile</name>
    <dbReference type="NCBI Taxonomy" id="267748"/>
    <lineage>
        <taxon>Bacteria</taxon>
        <taxon>Bacillati</taxon>
        <taxon>Mycoplasmatota</taxon>
        <taxon>Mycoplasmoidales</taxon>
        <taxon>Metamycoplasmataceae</taxon>
        <taxon>Mesomycoplasma</taxon>
    </lineage>
</organism>
<dbReference type="STRING" id="267748.MMOB0680"/>
<dbReference type="GO" id="GO:0050661">
    <property type="term" value="F:NADP binding"/>
    <property type="evidence" value="ECO:0007669"/>
    <property type="project" value="InterPro"/>
</dbReference>
<keyword evidence="8" id="KW-1185">Reference proteome</keyword>
<dbReference type="InterPro" id="IPR013785">
    <property type="entry name" value="Aldolase_TIM"/>
</dbReference>
<evidence type="ECO:0000313" key="7">
    <source>
        <dbReference type="EMBL" id="AAT27554.1"/>
    </source>
</evidence>
<dbReference type="KEGG" id="mmo:MMOB0680"/>
<dbReference type="PANTHER" id="PTHR43303">
    <property type="entry name" value="NADPH DEHYDROGENASE C23G7.10C-RELATED"/>
    <property type="match status" value="1"/>
</dbReference>
<dbReference type="GO" id="GO:0003959">
    <property type="term" value="F:NADPH dehydrogenase activity"/>
    <property type="evidence" value="ECO:0007669"/>
    <property type="project" value="InterPro"/>
</dbReference>
<keyword evidence="4" id="KW-0521">NADP</keyword>
<dbReference type="EC" id="1.-.-.-" evidence="7"/>
<dbReference type="Pfam" id="PF00724">
    <property type="entry name" value="Oxidored_FMN"/>
    <property type="match status" value="1"/>
</dbReference>
<evidence type="ECO:0000256" key="5">
    <source>
        <dbReference type="ARBA" id="ARBA00023002"/>
    </source>
</evidence>
<dbReference type="EMBL" id="AE017308">
    <property type="protein sequence ID" value="AAT27554.1"/>
    <property type="molecule type" value="Genomic_DNA"/>
</dbReference>
<sequence>MLKPKNRIAMLPMDTKMAKNGFVNDFHVQHYGARIWGEVGTIIVESVAVSPEGRIEHDDLGIWSDEHIEGYKHLVRLAKVKNALIGLQLNHASSASFDKENKINVSTKYDKDQNVKLATISQLNQIIENFILAAKRAKKAGVDFVEIHAAHGYLFSQLISPITNEINPSENIVERSRLLIDFVKRLKKEVDIPFGIRLSVNDYFPNGNTAKDFKPLIKELEKYVIYFNVSSWILSGAPLLEESVKKTKLYRLEDALTIKSFTNKQVIASGNFNTKEDIDFALNKGIDFVGIGRELLFNPNFLLNNYFSPEELKTQNFEWVKGNRFYNHIQYLEDKIKNNYTFNSRKWDK</sequence>
<dbReference type="AlphaFoldDB" id="Q6KIM2"/>
<evidence type="ECO:0000256" key="1">
    <source>
        <dbReference type="ARBA" id="ARBA00001917"/>
    </source>
</evidence>
<name>Q6KIM2_MYCM1</name>
<comment type="cofactor">
    <cofactor evidence="1">
        <name>FMN</name>
        <dbReference type="ChEBI" id="CHEBI:58210"/>
    </cofactor>
</comment>
<dbReference type="SUPFAM" id="SSF51395">
    <property type="entry name" value="FMN-linked oxidoreductases"/>
    <property type="match status" value="1"/>
</dbReference>
<evidence type="ECO:0000313" key="8">
    <source>
        <dbReference type="Proteomes" id="UP000009072"/>
    </source>
</evidence>
<evidence type="ECO:0000256" key="4">
    <source>
        <dbReference type="ARBA" id="ARBA00022857"/>
    </source>
</evidence>
<dbReference type="eggNOG" id="COG1902">
    <property type="taxonomic scope" value="Bacteria"/>
</dbReference>
<keyword evidence="5 7" id="KW-0560">Oxidoreductase</keyword>
<feature type="domain" description="NADH:flavin oxidoreductase/NADH oxidase N-terminal" evidence="6">
    <location>
        <begin position="5"/>
        <end position="302"/>
    </location>
</feature>
<reference evidence="7 8" key="1">
    <citation type="journal article" date="2004" name="Genome Res.">
        <title>The complete genome and proteome of Mycoplasma mobile.</title>
        <authorList>
            <person name="Jaffe J.D."/>
            <person name="Stange-Thomann N."/>
            <person name="Smith C."/>
            <person name="DeCaprio D."/>
            <person name="Fisher S."/>
            <person name="Butler J."/>
            <person name="Calvo S."/>
            <person name="Elkins T."/>
            <person name="FitzGerald M.G."/>
            <person name="Hafez N."/>
            <person name="Kodira C.D."/>
            <person name="Major J."/>
            <person name="Wang S."/>
            <person name="Wilkinson J."/>
            <person name="Nicol R."/>
            <person name="Nusbaum C."/>
            <person name="Birren B."/>
            <person name="Berg H.C."/>
            <person name="Church G.M."/>
        </authorList>
    </citation>
    <scope>NUCLEOTIDE SEQUENCE [LARGE SCALE GENOMIC DNA]</scope>
    <source>
        <strain evidence="8">ATCC 43663 / 163K / NCTC 11711</strain>
    </source>
</reference>